<dbReference type="InterPro" id="IPR035595">
    <property type="entry name" value="UDP_glycos_trans_CS"/>
</dbReference>
<dbReference type="PANTHER" id="PTHR48044">
    <property type="entry name" value="GLYCOSYLTRANSFERASE"/>
    <property type="match status" value="1"/>
</dbReference>
<reference evidence="5 6" key="1">
    <citation type="journal article" date="2021" name="Comput. Struct. Biotechnol. J.">
        <title>De novo genome assembly of the potent medicinal plant Rehmannia glutinosa using nanopore technology.</title>
        <authorList>
            <person name="Ma L."/>
            <person name="Dong C."/>
            <person name="Song C."/>
            <person name="Wang X."/>
            <person name="Zheng X."/>
            <person name="Niu Y."/>
            <person name="Chen S."/>
            <person name="Feng W."/>
        </authorList>
    </citation>
    <scope>NUCLEOTIDE SEQUENCE [LARGE SCALE GENOMIC DNA]</scope>
    <source>
        <strain evidence="5">DH-2019</strain>
    </source>
</reference>
<dbReference type="InterPro" id="IPR002213">
    <property type="entry name" value="UDP_glucos_trans"/>
</dbReference>
<dbReference type="EMBL" id="JABTTQ020002619">
    <property type="protein sequence ID" value="KAK6122958.1"/>
    <property type="molecule type" value="Genomic_DNA"/>
</dbReference>
<keyword evidence="6" id="KW-1185">Reference proteome</keyword>
<dbReference type="Gene3D" id="3.40.50.2000">
    <property type="entry name" value="Glycogen Phosphorylase B"/>
    <property type="match status" value="2"/>
</dbReference>
<dbReference type="EC" id="2.4.1.-" evidence="4"/>
<sequence length="442" mass="50339">MKKHKMKLLFLTRKLKFRTWFRSFVGKAINLDSVRKNLNKDSSDDNNIDISIELVELHLPSLPQLPPHYHTTKNTPPHLMPTLMEAFQMSSSNFSDIITNLKPDLLIYDILQPWSAKIASSQGIPCVHFSTSGSTAYSFSHHLSTHKNQDTFPYYPAISLREYEKRDLITQGESVKVKDMEEEENFLFGSLQLSNEIVLIKSCRGIEGKYMDYLSTLCHRKIVPTGPLITHANYQESGEYSEIMDWLSQKSKFSTLYISFGSENYLSKEQMQEMAKGLELSGVNFIWVVRSPIGSEISIEETLSEELLDKIKQKGIIVRKWAPQAEILAYSSVGGFMSHCGWSSITESLYFGVPVLAVPLKFDQPVNCRMAVETGVGVEVMRDENGRFDGNGVAKAINEVIFEESGGKLRWKAREFSKKMKMEDEDAFYEVAEELSRICTKK</sequence>
<dbReference type="PROSITE" id="PS00375">
    <property type="entry name" value="UDPGT"/>
    <property type="match status" value="1"/>
</dbReference>
<organism evidence="5 6">
    <name type="scientific">Rehmannia glutinosa</name>
    <name type="common">Chinese foxglove</name>
    <dbReference type="NCBI Taxonomy" id="99300"/>
    <lineage>
        <taxon>Eukaryota</taxon>
        <taxon>Viridiplantae</taxon>
        <taxon>Streptophyta</taxon>
        <taxon>Embryophyta</taxon>
        <taxon>Tracheophyta</taxon>
        <taxon>Spermatophyta</taxon>
        <taxon>Magnoliopsida</taxon>
        <taxon>eudicotyledons</taxon>
        <taxon>Gunneridae</taxon>
        <taxon>Pentapetalae</taxon>
        <taxon>asterids</taxon>
        <taxon>lamiids</taxon>
        <taxon>Lamiales</taxon>
        <taxon>Orobanchaceae</taxon>
        <taxon>Rehmannieae</taxon>
        <taxon>Rehmannia</taxon>
    </lineage>
</organism>
<gene>
    <name evidence="5" type="ORF">DH2020_043302</name>
</gene>
<dbReference type="SUPFAM" id="SSF53756">
    <property type="entry name" value="UDP-Glycosyltransferase/glycogen phosphorylase"/>
    <property type="match status" value="1"/>
</dbReference>
<evidence type="ECO:0000256" key="3">
    <source>
        <dbReference type="RuleBase" id="RU003718"/>
    </source>
</evidence>
<protein>
    <recommendedName>
        <fullName evidence="4">Glycosyltransferase</fullName>
        <ecNumber evidence="4">2.4.1.-</ecNumber>
    </recommendedName>
</protein>
<evidence type="ECO:0000256" key="1">
    <source>
        <dbReference type="ARBA" id="ARBA00009995"/>
    </source>
</evidence>
<accession>A0ABR0UKY2</accession>
<comment type="caution">
    <text evidence="5">The sequence shown here is derived from an EMBL/GenBank/DDBJ whole genome shotgun (WGS) entry which is preliminary data.</text>
</comment>
<dbReference type="Proteomes" id="UP001318860">
    <property type="component" value="Unassembled WGS sequence"/>
</dbReference>
<evidence type="ECO:0000256" key="2">
    <source>
        <dbReference type="ARBA" id="ARBA00022679"/>
    </source>
</evidence>
<evidence type="ECO:0000313" key="5">
    <source>
        <dbReference type="EMBL" id="KAK6122958.1"/>
    </source>
</evidence>
<comment type="similarity">
    <text evidence="1 3">Belongs to the UDP-glycosyltransferase family.</text>
</comment>
<dbReference type="Pfam" id="PF00201">
    <property type="entry name" value="UDPGT"/>
    <property type="match status" value="1"/>
</dbReference>
<evidence type="ECO:0000256" key="4">
    <source>
        <dbReference type="RuleBase" id="RU362057"/>
    </source>
</evidence>
<keyword evidence="2 3" id="KW-0808">Transferase</keyword>
<evidence type="ECO:0000313" key="6">
    <source>
        <dbReference type="Proteomes" id="UP001318860"/>
    </source>
</evidence>
<name>A0ABR0UKY2_REHGL</name>
<dbReference type="CDD" id="cd03784">
    <property type="entry name" value="GT1_Gtf-like"/>
    <property type="match status" value="1"/>
</dbReference>
<proteinExistence type="inferred from homology"/>
<keyword evidence="3" id="KW-0328">Glycosyltransferase</keyword>
<dbReference type="PANTHER" id="PTHR48044:SF82">
    <property type="entry name" value="GLYCOSYLTRANSFERASE"/>
    <property type="match status" value="1"/>
</dbReference>